<dbReference type="Proteomes" id="UP001516061">
    <property type="component" value="Unassembled WGS sequence"/>
</dbReference>
<reference evidence="2 3" key="1">
    <citation type="submission" date="2020-05" db="EMBL/GenBank/DDBJ databases">
        <title>Genomic Encyclopedia of Type Strains, Phase IV (KMG-V): Genome sequencing to study the core and pangenomes of soil and plant-associated prokaryotes.</title>
        <authorList>
            <person name="Whitman W."/>
        </authorList>
    </citation>
    <scope>NUCLEOTIDE SEQUENCE [LARGE SCALE GENOMIC DNA]</scope>
    <source>
        <strain evidence="2 3">C29</strain>
    </source>
</reference>
<protein>
    <submittedName>
        <fullName evidence="2">Uncharacterized protein</fullName>
    </submittedName>
</protein>
<evidence type="ECO:0000313" key="2">
    <source>
        <dbReference type="EMBL" id="NRT54638.1"/>
    </source>
</evidence>
<sequence length="79" mass="8345">MNGRHSLPRWRHGPGSIHWAQVLLLALALPAVLLAIAAGALFALLAGLLSLLGLADRQPRAPWRSAGVALKNLLRRAAG</sequence>
<feature type="transmembrane region" description="Helical" evidence="1">
    <location>
        <begin position="22"/>
        <end position="55"/>
    </location>
</feature>
<proteinExistence type="predicted"/>
<comment type="caution">
    <text evidence="2">The sequence shown here is derived from an EMBL/GenBank/DDBJ whole genome shotgun (WGS) entry which is preliminary data.</text>
</comment>
<organism evidence="2 3">
    <name type="scientific">Sphaerotilus uruguayifluvii</name>
    <dbReference type="NCBI Taxonomy" id="2735897"/>
    <lineage>
        <taxon>Bacteria</taxon>
        <taxon>Pseudomonadati</taxon>
        <taxon>Pseudomonadota</taxon>
        <taxon>Betaproteobacteria</taxon>
        <taxon>Burkholderiales</taxon>
        <taxon>Sphaerotilaceae</taxon>
        <taxon>Sphaerotilus</taxon>
    </lineage>
</organism>
<dbReference type="EMBL" id="JABSNM010000001">
    <property type="protein sequence ID" value="NRT54638.1"/>
    <property type="molecule type" value="Genomic_DNA"/>
</dbReference>
<keyword evidence="1" id="KW-0812">Transmembrane</keyword>
<evidence type="ECO:0000313" key="3">
    <source>
        <dbReference type="Proteomes" id="UP001516061"/>
    </source>
</evidence>
<keyword evidence="1" id="KW-1133">Transmembrane helix</keyword>
<name>A0ABX2FZK8_9BURK</name>
<keyword evidence="1" id="KW-0472">Membrane</keyword>
<keyword evidence="3" id="KW-1185">Reference proteome</keyword>
<evidence type="ECO:0000256" key="1">
    <source>
        <dbReference type="SAM" id="Phobius"/>
    </source>
</evidence>
<dbReference type="RefSeq" id="WP_173803574.1">
    <property type="nucleotide sequence ID" value="NZ_JABSNM010000001.1"/>
</dbReference>
<gene>
    <name evidence="2" type="ORF">HNQ01_000345</name>
</gene>
<accession>A0ABX2FZK8</accession>